<feature type="region of interest" description="Disordered" evidence="2">
    <location>
        <begin position="252"/>
        <end position="318"/>
    </location>
</feature>
<evidence type="ECO:0000256" key="1">
    <source>
        <dbReference type="SAM" id="Coils"/>
    </source>
</evidence>
<feature type="coiled-coil region" evidence="1">
    <location>
        <begin position="920"/>
        <end position="947"/>
    </location>
</feature>
<protein>
    <submittedName>
        <fullName evidence="3">Uncharacterized protein</fullName>
    </submittedName>
</protein>
<feature type="compositionally biased region" description="Basic and acidic residues" evidence="2">
    <location>
        <begin position="693"/>
        <end position="707"/>
    </location>
</feature>
<dbReference type="Proteomes" id="UP000054558">
    <property type="component" value="Unassembled WGS sequence"/>
</dbReference>
<reference evidence="3 4" key="1">
    <citation type="journal article" date="2014" name="Nat. Commun.">
        <title>Klebsormidium flaccidum genome reveals primary factors for plant terrestrial adaptation.</title>
        <authorList>
            <person name="Hori K."/>
            <person name="Maruyama F."/>
            <person name="Fujisawa T."/>
            <person name="Togashi T."/>
            <person name="Yamamoto N."/>
            <person name="Seo M."/>
            <person name="Sato S."/>
            <person name="Yamada T."/>
            <person name="Mori H."/>
            <person name="Tajima N."/>
            <person name="Moriyama T."/>
            <person name="Ikeuchi M."/>
            <person name="Watanabe M."/>
            <person name="Wada H."/>
            <person name="Kobayashi K."/>
            <person name="Saito M."/>
            <person name="Masuda T."/>
            <person name="Sasaki-Sekimoto Y."/>
            <person name="Mashiguchi K."/>
            <person name="Awai K."/>
            <person name="Shimojima M."/>
            <person name="Masuda S."/>
            <person name="Iwai M."/>
            <person name="Nobusawa T."/>
            <person name="Narise T."/>
            <person name="Kondo S."/>
            <person name="Saito H."/>
            <person name="Sato R."/>
            <person name="Murakawa M."/>
            <person name="Ihara Y."/>
            <person name="Oshima-Yamada Y."/>
            <person name="Ohtaka K."/>
            <person name="Satoh M."/>
            <person name="Sonobe K."/>
            <person name="Ishii M."/>
            <person name="Ohtani R."/>
            <person name="Kanamori-Sato M."/>
            <person name="Honoki R."/>
            <person name="Miyazaki D."/>
            <person name="Mochizuki H."/>
            <person name="Umetsu J."/>
            <person name="Higashi K."/>
            <person name="Shibata D."/>
            <person name="Kamiya Y."/>
            <person name="Sato N."/>
            <person name="Nakamura Y."/>
            <person name="Tabata S."/>
            <person name="Ida S."/>
            <person name="Kurokawa K."/>
            <person name="Ohta H."/>
        </authorList>
    </citation>
    <scope>NUCLEOTIDE SEQUENCE [LARGE SCALE GENOMIC DNA]</scope>
    <source>
        <strain evidence="3 4">NIES-2285</strain>
    </source>
</reference>
<keyword evidence="1" id="KW-0175">Coiled coil</keyword>
<feature type="compositionally biased region" description="Polar residues" evidence="2">
    <location>
        <begin position="49"/>
        <end position="59"/>
    </location>
</feature>
<feature type="region of interest" description="Disordered" evidence="2">
    <location>
        <begin position="616"/>
        <end position="872"/>
    </location>
</feature>
<evidence type="ECO:0000256" key="2">
    <source>
        <dbReference type="SAM" id="MobiDB-lite"/>
    </source>
</evidence>
<feature type="compositionally biased region" description="Basic and acidic residues" evidence="2">
    <location>
        <begin position="654"/>
        <end position="666"/>
    </location>
</feature>
<feature type="region of interest" description="Disordered" evidence="2">
    <location>
        <begin position="189"/>
        <end position="211"/>
    </location>
</feature>
<evidence type="ECO:0000313" key="4">
    <source>
        <dbReference type="Proteomes" id="UP000054558"/>
    </source>
</evidence>
<feature type="region of interest" description="Disordered" evidence="2">
    <location>
        <begin position="1"/>
        <end position="20"/>
    </location>
</feature>
<gene>
    <name evidence="3" type="ORF">KFL_003080110</name>
</gene>
<name>A0A1Y1I717_KLENI</name>
<dbReference type="OMA" id="RQHRENE"/>
<feature type="compositionally biased region" description="Pro residues" evidence="2">
    <location>
        <begin position="261"/>
        <end position="270"/>
    </location>
</feature>
<proteinExistence type="predicted"/>
<dbReference type="EMBL" id="DF237257">
    <property type="protein sequence ID" value="GAQ86740.1"/>
    <property type="molecule type" value="Genomic_DNA"/>
</dbReference>
<evidence type="ECO:0000313" key="3">
    <source>
        <dbReference type="EMBL" id="GAQ86740.1"/>
    </source>
</evidence>
<feature type="compositionally biased region" description="Polar residues" evidence="2">
    <location>
        <begin position="110"/>
        <end position="119"/>
    </location>
</feature>
<feature type="compositionally biased region" description="Polar residues" evidence="2">
    <location>
        <begin position="818"/>
        <end position="828"/>
    </location>
</feature>
<organism evidence="3 4">
    <name type="scientific">Klebsormidium nitens</name>
    <name type="common">Green alga</name>
    <name type="synonym">Ulothrix nitens</name>
    <dbReference type="NCBI Taxonomy" id="105231"/>
    <lineage>
        <taxon>Eukaryota</taxon>
        <taxon>Viridiplantae</taxon>
        <taxon>Streptophyta</taxon>
        <taxon>Klebsormidiophyceae</taxon>
        <taxon>Klebsormidiales</taxon>
        <taxon>Klebsormidiaceae</taxon>
        <taxon>Klebsormidium</taxon>
    </lineage>
</organism>
<keyword evidence="4" id="KW-1185">Reference proteome</keyword>
<feature type="coiled-coil region" evidence="1">
    <location>
        <begin position="326"/>
        <end position="532"/>
    </location>
</feature>
<dbReference type="OrthoDB" id="548159at2759"/>
<dbReference type="STRING" id="105231.A0A1Y1I717"/>
<feature type="region of interest" description="Disordered" evidence="2">
    <location>
        <begin position="47"/>
        <end position="74"/>
    </location>
</feature>
<feature type="compositionally biased region" description="Basic and acidic residues" evidence="2">
    <location>
        <begin position="780"/>
        <end position="789"/>
    </location>
</feature>
<dbReference type="AlphaFoldDB" id="A0A1Y1I717"/>
<feature type="region of interest" description="Disordered" evidence="2">
    <location>
        <begin position="98"/>
        <end position="124"/>
    </location>
</feature>
<accession>A0A1Y1I717</accession>
<feature type="compositionally biased region" description="Basic and acidic residues" evidence="2">
    <location>
        <begin position="801"/>
        <end position="817"/>
    </location>
</feature>
<sequence>MAGKLNDLRTPSFGSPRLDPAFELSAQSEFVDGSTLYDSLKQQPRMLFNSDSDNQSRGRLSSFAGSRDRLLSKGRESTPLEVSFQNDDVIGVAHRPKRFASNRTPELHDTQPTPTSNVAESEADMITRQRLVSQKLLGKKPSKGPPGVQQEAGQLTEHLLSSQSPPPSKASFSNTNWQADQILMSQPELTSAPATGPQPARQEFTPVGPGAFSHPNPQLLQNLLMAQMQQQQLHPIYWPYLQAHQYAPVHTSQSSTHQYTPPFPPWPAPSAPTHFNNATRPSFKAPPNQPETELRSTSTTKWEPASKEGNSDTGEEGAPLEALSDLVAKERASQELIAELRSALEEERQSKQIAENKNRGLEEALAGARSRERELEDQVVEAVDRARRFEEEGRQAKHRLKEAEKEREAARRKMQDDAEKLVRLERKDVRLAAEIEEIQARDQAELEALLEERRRLDGDLTELRKLPVVTELLREDNEALRARLQRAEKDRANLQELVGGFRQSTAELEQASKRANGENEALRKECNMLKLQIASKDTSISQLQVALFAGREERTDLYHNLRKLEEAAHAMEGSAAPSRRGSFGLKSYNPQGESLSAARRLEASFDSLSFGPDSFDKVGLETGSETQGGPADMGRLGGESSSMAAPEPVPLISKTERNANPKHRENGPGPETLPPAGVFSPVGRNRAQQLAGDDMRRSLTMDQETDRGAVSGSRQAERIPAGSERSPAASGKVPTSNERAGPANARTASPSERNALGGERNGGRADGPDFGRGVSGSEMRTMDRRHVAEPPESSRGQAPTVRKESPDRFATQSRDRPNSPQRTVTPPRSATAERIVASGADRRHGPVDSPESEVLSSQPSLGSARDPPRAREVVPFATEQSLREAMEETAAIESKLMEVSLERSQLESEYAKLPQSAGRTMTERRRKQELEGRIEDLTKKIGWLRMELRERHVLHN</sequence>